<evidence type="ECO:0000256" key="7">
    <source>
        <dbReference type="ARBA" id="ARBA00023065"/>
    </source>
</evidence>
<accession>A0A8B6CYV2</accession>
<evidence type="ECO:0000256" key="6">
    <source>
        <dbReference type="ARBA" id="ARBA00022989"/>
    </source>
</evidence>
<comment type="subcellular location">
    <subcellularLocation>
        <location evidence="1">Endomembrane system</location>
        <topology evidence="1">Multi-pass membrane protein</topology>
    </subcellularLocation>
</comment>
<feature type="domain" description="Sodium/calcium exchanger membrane region" evidence="10">
    <location>
        <begin position="514"/>
        <end position="601"/>
    </location>
</feature>
<sequence length="605" mass="67384">MSDTLFDKPQNFSEQDVSESAFISIDSNGEDNTNGLRRHKSESSIIRRRQNLSSITSSLSEKDVEETKICNNYRFGFKKWKGHVTQRPLHNRSETVQNLYADVNKIKLEQAPRSVVFNILYVILFGWWQAVIYLVLGLVMYLTIVGRHYGLFCLKMSRYYLWPFRKFVYITLPNGLTYSYHTSSSSNDSGSEEHKHLLEKRTVTETCVSFWCKVQSYIWLILCVPILVLMHTVGMVVSWLFVISMPIAKMNLKSLTSLIFLPPEHILIDEVNEYSQKCVLGALAIVPLTYYIGMSIISISAQTSVAVGAVVNATFGSIVELIIFVVALNKGKQAGTQLCFNEIVKASLTGTIIGCTLLVPGICMVVGGLKYTAQSFNPKSASVSCLLMFVCVGGIFAPTIFSQVLGNMNCEKCENMYSSNDTLMNSTYGLNCEQCTNSIFGVDRETTLYNRHIKPLVYAICLMLPVAYIIGLIFTLKTHTSHLTVDFTAEQLKRDNVNHQGHSHGSPQWGIVKSMVILLSAATLIGVCADIVTDNIQNFLNSTQLSTYFVSVTFLSLIPALPEIVNGIQFALQNNINLGIEIGTSVAIQVCTIEVPLLVLVDIIY</sequence>
<dbReference type="OrthoDB" id="16982at2759"/>
<evidence type="ECO:0000259" key="11">
    <source>
        <dbReference type="Pfam" id="PF03733"/>
    </source>
</evidence>
<dbReference type="GO" id="GO:0006874">
    <property type="term" value="P:intracellular calcium ion homeostasis"/>
    <property type="evidence" value="ECO:0007669"/>
    <property type="project" value="TreeGrafter"/>
</dbReference>
<feature type="transmembrane region" description="Helical" evidence="9">
    <location>
        <begin position="217"/>
        <end position="243"/>
    </location>
</feature>
<keyword evidence="5 9" id="KW-0812">Transmembrane</keyword>
<evidence type="ECO:0000313" key="12">
    <source>
        <dbReference type="EMBL" id="VDI11379.1"/>
    </source>
</evidence>
<dbReference type="AlphaFoldDB" id="A0A8B6CYV2"/>
<dbReference type="GO" id="GO:0012505">
    <property type="term" value="C:endomembrane system"/>
    <property type="evidence" value="ECO:0007669"/>
    <property type="project" value="UniProtKB-SubCell"/>
</dbReference>
<feature type="transmembrane region" description="Helical" evidence="9">
    <location>
        <begin position="582"/>
        <end position="604"/>
    </location>
</feature>
<gene>
    <name evidence="12" type="ORF">MGAL_10B075233</name>
</gene>
<evidence type="ECO:0000256" key="3">
    <source>
        <dbReference type="ARBA" id="ARBA00022449"/>
    </source>
</evidence>
<feature type="transmembrane region" description="Helical" evidence="9">
    <location>
        <begin position="115"/>
        <end position="142"/>
    </location>
</feature>
<feature type="transmembrane region" description="Helical" evidence="9">
    <location>
        <begin position="381"/>
        <end position="401"/>
    </location>
</feature>
<dbReference type="InterPro" id="IPR044880">
    <property type="entry name" value="NCX_ion-bd_dom_sf"/>
</dbReference>
<evidence type="ECO:0000313" key="13">
    <source>
        <dbReference type="Proteomes" id="UP000596742"/>
    </source>
</evidence>
<keyword evidence="3" id="KW-0050">Antiport</keyword>
<evidence type="ECO:0000256" key="2">
    <source>
        <dbReference type="ARBA" id="ARBA00022448"/>
    </source>
</evidence>
<feature type="transmembrane region" description="Helical" evidence="9">
    <location>
        <begin position="305"/>
        <end position="328"/>
    </location>
</feature>
<keyword evidence="4" id="KW-0109">Calcium transport</keyword>
<comment type="caution">
    <text evidence="12">The sequence shown here is derived from an EMBL/GenBank/DDBJ whole genome shotgun (WGS) entry which is preliminary data.</text>
</comment>
<evidence type="ECO:0000256" key="1">
    <source>
        <dbReference type="ARBA" id="ARBA00004127"/>
    </source>
</evidence>
<dbReference type="EMBL" id="UYJE01002503">
    <property type="protein sequence ID" value="VDI11379.1"/>
    <property type="molecule type" value="Genomic_DNA"/>
</dbReference>
<dbReference type="Gene3D" id="1.20.1420.30">
    <property type="entry name" value="NCX, central ion-binding region"/>
    <property type="match status" value="1"/>
</dbReference>
<feature type="transmembrane region" description="Helical" evidence="9">
    <location>
        <begin position="348"/>
        <end position="369"/>
    </location>
</feature>
<keyword evidence="6 9" id="KW-1133">Transmembrane helix</keyword>
<feature type="domain" description="Inner membrane component" evidence="11">
    <location>
        <begin position="116"/>
        <end position="166"/>
    </location>
</feature>
<dbReference type="InterPro" id="IPR004837">
    <property type="entry name" value="NaCa_Exmemb"/>
</dbReference>
<dbReference type="Proteomes" id="UP000596742">
    <property type="component" value="Unassembled WGS sequence"/>
</dbReference>
<keyword evidence="7" id="KW-0406">Ion transport</keyword>
<feature type="transmembrane region" description="Helical" evidence="9">
    <location>
        <begin position="456"/>
        <end position="476"/>
    </location>
</feature>
<name>A0A8B6CYV2_MYTGA</name>
<keyword evidence="8 9" id="KW-0472">Membrane</keyword>
<feature type="transmembrane region" description="Helical" evidence="9">
    <location>
        <begin position="278"/>
        <end position="299"/>
    </location>
</feature>
<keyword evidence="4" id="KW-0106">Calcium</keyword>
<evidence type="ECO:0000259" key="10">
    <source>
        <dbReference type="Pfam" id="PF01699"/>
    </source>
</evidence>
<evidence type="ECO:0000256" key="4">
    <source>
        <dbReference type="ARBA" id="ARBA00022568"/>
    </source>
</evidence>
<evidence type="ECO:0000256" key="9">
    <source>
        <dbReference type="SAM" id="Phobius"/>
    </source>
</evidence>
<feature type="transmembrane region" description="Helical" evidence="9">
    <location>
        <begin position="511"/>
        <end position="533"/>
    </location>
</feature>
<dbReference type="PANTHER" id="PTHR31503">
    <property type="entry name" value="VACUOLAR CALCIUM ION TRANSPORTER"/>
    <property type="match status" value="1"/>
</dbReference>
<dbReference type="GO" id="GO:0005774">
    <property type="term" value="C:vacuolar membrane"/>
    <property type="evidence" value="ECO:0007669"/>
    <property type="project" value="UniProtKB-ARBA"/>
</dbReference>
<dbReference type="InterPro" id="IPR005185">
    <property type="entry name" value="YccF"/>
</dbReference>
<keyword evidence="2" id="KW-0813">Transport</keyword>
<dbReference type="PANTHER" id="PTHR31503:SF10">
    <property type="entry name" value="VNX1 PROTEIN"/>
    <property type="match status" value="1"/>
</dbReference>
<reference evidence="12" key="1">
    <citation type="submission" date="2018-11" db="EMBL/GenBank/DDBJ databases">
        <authorList>
            <person name="Alioto T."/>
            <person name="Alioto T."/>
        </authorList>
    </citation>
    <scope>NUCLEOTIDE SEQUENCE</scope>
</reference>
<feature type="domain" description="Sodium/calcium exchanger membrane region" evidence="10">
    <location>
        <begin position="279"/>
        <end position="400"/>
    </location>
</feature>
<evidence type="ECO:0000256" key="5">
    <source>
        <dbReference type="ARBA" id="ARBA00022692"/>
    </source>
</evidence>
<dbReference type="InterPro" id="IPR004713">
    <property type="entry name" value="CaH_exchang"/>
</dbReference>
<evidence type="ECO:0000256" key="8">
    <source>
        <dbReference type="ARBA" id="ARBA00023136"/>
    </source>
</evidence>
<organism evidence="12 13">
    <name type="scientific">Mytilus galloprovincialis</name>
    <name type="common">Mediterranean mussel</name>
    <dbReference type="NCBI Taxonomy" id="29158"/>
    <lineage>
        <taxon>Eukaryota</taxon>
        <taxon>Metazoa</taxon>
        <taxon>Spiralia</taxon>
        <taxon>Lophotrochozoa</taxon>
        <taxon>Mollusca</taxon>
        <taxon>Bivalvia</taxon>
        <taxon>Autobranchia</taxon>
        <taxon>Pteriomorphia</taxon>
        <taxon>Mytilida</taxon>
        <taxon>Mytiloidea</taxon>
        <taxon>Mytilidae</taxon>
        <taxon>Mytilinae</taxon>
        <taxon>Mytilus</taxon>
    </lineage>
</organism>
<dbReference type="GO" id="GO:0015369">
    <property type="term" value="F:calcium:proton antiporter activity"/>
    <property type="evidence" value="ECO:0007669"/>
    <property type="project" value="UniProtKB-ARBA"/>
</dbReference>
<proteinExistence type="predicted"/>
<feature type="transmembrane region" description="Helical" evidence="9">
    <location>
        <begin position="545"/>
        <end position="562"/>
    </location>
</feature>
<dbReference type="Pfam" id="PF01699">
    <property type="entry name" value="Na_Ca_ex"/>
    <property type="match status" value="2"/>
</dbReference>
<keyword evidence="13" id="KW-1185">Reference proteome</keyword>
<dbReference type="Pfam" id="PF03733">
    <property type="entry name" value="YccF"/>
    <property type="match status" value="1"/>
</dbReference>
<protein>
    <submittedName>
        <fullName evidence="12">Ca2+:H+ antiporter</fullName>
    </submittedName>
</protein>
<feature type="non-terminal residue" evidence="12">
    <location>
        <position position="605"/>
    </location>
</feature>